<evidence type="ECO:0000313" key="17">
    <source>
        <dbReference type="Proteomes" id="UP000504609"/>
    </source>
</evidence>
<dbReference type="InterPro" id="IPR036779">
    <property type="entry name" value="LysM_dom_sf"/>
</dbReference>
<dbReference type="PROSITE" id="PS51782">
    <property type="entry name" value="LYSM"/>
    <property type="match status" value="1"/>
</dbReference>
<keyword evidence="11" id="KW-1015">Disulfide bond</keyword>
<dbReference type="RefSeq" id="XP_022957303.1">
    <property type="nucleotide sequence ID" value="XM_023101535.1"/>
</dbReference>
<feature type="chain" id="PRO_5027084652" evidence="14">
    <location>
        <begin position="24"/>
        <end position="623"/>
    </location>
</feature>
<dbReference type="KEGG" id="cmos:111458742"/>
<dbReference type="FunFam" id="1.10.510.10:FF:000468">
    <property type="entry name" value="PTI1-like tyrosine-protein kinase 3"/>
    <property type="match status" value="1"/>
</dbReference>
<dbReference type="SMART" id="SM00257">
    <property type="entry name" value="LysM"/>
    <property type="match status" value="1"/>
</dbReference>
<dbReference type="InterPro" id="IPR011009">
    <property type="entry name" value="Kinase-like_dom_sf"/>
</dbReference>
<dbReference type="Gene3D" id="3.30.200.20">
    <property type="entry name" value="Phosphorylase Kinase, domain 1"/>
    <property type="match status" value="1"/>
</dbReference>
<dbReference type="Gene3D" id="1.10.510.10">
    <property type="entry name" value="Transferase(Phosphotransferase) domain 1"/>
    <property type="match status" value="1"/>
</dbReference>
<dbReference type="SMART" id="SM00220">
    <property type="entry name" value="S_TKc"/>
    <property type="match status" value="1"/>
</dbReference>
<evidence type="ECO:0000256" key="10">
    <source>
        <dbReference type="ARBA" id="ARBA00023136"/>
    </source>
</evidence>
<comment type="subcellular location">
    <subcellularLocation>
        <location evidence="1">Cell membrane</location>
        <topology evidence="1">Single-pass membrane protein</topology>
    </subcellularLocation>
</comment>
<evidence type="ECO:0000256" key="14">
    <source>
        <dbReference type="SAM" id="SignalP"/>
    </source>
</evidence>
<dbReference type="GO" id="GO:0005886">
    <property type="term" value="C:plasma membrane"/>
    <property type="evidence" value="ECO:0007669"/>
    <property type="project" value="UniProtKB-SubCell"/>
</dbReference>
<dbReference type="PANTHER" id="PTHR46204:SF8">
    <property type="entry name" value="PROTEIN KINASE DOMAIN-CONTAINING PROTEIN"/>
    <property type="match status" value="1"/>
</dbReference>
<evidence type="ECO:0000259" key="16">
    <source>
        <dbReference type="PROSITE" id="PS51782"/>
    </source>
</evidence>
<dbReference type="InterPro" id="IPR018392">
    <property type="entry name" value="LysM"/>
</dbReference>
<evidence type="ECO:0000256" key="12">
    <source>
        <dbReference type="PROSITE-ProRule" id="PRU10141"/>
    </source>
</evidence>
<dbReference type="Proteomes" id="UP000504609">
    <property type="component" value="Unplaced"/>
</dbReference>
<dbReference type="InterPro" id="IPR044812">
    <property type="entry name" value="CERK1/LYK3-like"/>
</dbReference>
<evidence type="ECO:0000256" key="6">
    <source>
        <dbReference type="ARBA" id="ARBA00022741"/>
    </source>
</evidence>
<dbReference type="PANTHER" id="PTHR46204">
    <property type="entry name" value="CHITIN ELICITOR RECEPTOR KINASE 1-RELATED"/>
    <property type="match status" value="1"/>
</dbReference>
<evidence type="ECO:0000256" key="5">
    <source>
        <dbReference type="ARBA" id="ARBA00022729"/>
    </source>
</evidence>
<evidence type="ECO:0000256" key="1">
    <source>
        <dbReference type="ARBA" id="ARBA00004162"/>
    </source>
</evidence>
<protein>
    <submittedName>
        <fullName evidence="18">LysM domain receptor-like kinase 3</fullName>
    </submittedName>
</protein>
<dbReference type="GO" id="GO:0005524">
    <property type="term" value="F:ATP binding"/>
    <property type="evidence" value="ECO:0007669"/>
    <property type="project" value="UniProtKB-UniRule"/>
</dbReference>
<dbReference type="FunFam" id="3.30.200.20:FF:000526">
    <property type="entry name" value="Kinase family protein"/>
    <property type="match status" value="1"/>
</dbReference>
<dbReference type="PROSITE" id="PS00108">
    <property type="entry name" value="PROTEIN_KINASE_ST"/>
    <property type="match status" value="1"/>
</dbReference>
<keyword evidence="5 14" id="KW-0732">Signal</keyword>
<dbReference type="SUPFAM" id="SSF56112">
    <property type="entry name" value="Protein kinase-like (PK-like)"/>
    <property type="match status" value="1"/>
</dbReference>
<evidence type="ECO:0000256" key="9">
    <source>
        <dbReference type="ARBA" id="ARBA00022989"/>
    </source>
</evidence>
<name>A0A6J1GZU2_CUCMO</name>
<dbReference type="PROSITE" id="PS00107">
    <property type="entry name" value="PROTEIN_KINASE_ATP"/>
    <property type="match status" value="1"/>
</dbReference>
<dbReference type="SMR" id="A0A6J1GZU2"/>
<sequence>MVSNAVVSHSIFLLIFFCSSAICIPDSNQTMFPMICSTIMKCDASLYHINNGQQTKSEISAAYSVNPWQIQPIQRGGVQDYLITVPCSCESADGVSGTAYFHDTSFRVGTGDFLSDVSNRNYSGQVWIFGDPLLVAGEEFGVKLLCGCVEDESKIVVSYTVQSRDTLSQIASLLRADATAIHNLNAKLIEDPALIVPNWVLFVPMFKNAYQNTKGPTKKHVWTIVIAILATLTVVSLGTLAVIFIRRKLKKSKQNNDPQNSRAPSRSFSTFGTSSFQYPFSKPKSEAQKRSFRQDVSAFESEKTLIFTVEEIQEATANFDESRKIGEGGYGIVYHGVLNQQEVAIKKMKSNKSKEFFAELKVLCRIHHINVVELLGYASGDDHLYLVYEYVPNGSLSDNLHDPLKRGYQPLSWTTRTQIALDAAKGIEYIHDHTKARYVHRDIKTSNILFDESLGAKVADFGLVKLVGRTNDDELVATRLVGTPGYLPPESVKELQVTPKTDVFAFGVVLAELITGRRALIRDNQEPKRTKSLITLIYTIFQGENSEAALEAVVDGNLHGSYPMDDIYKMGEIAAWCLNEDPVGRPEMHEIVALLSQLMTSAVEWEASLGGNSQVFSGLFTGR</sequence>
<organism evidence="17 18">
    <name type="scientific">Cucurbita moschata</name>
    <name type="common">Winter crookneck squash</name>
    <name type="synonym">Cucurbita pepo var. moschata</name>
    <dbReference type="NCBI Taxonomy" id="3662"/>
    <lineage>
        <taxon>Eukaryota</taxon>
        <taxon>Viridiplantae</taxon>
        <taxon>Streptophyta</taxon>
        <taxon>Embryophyta</taxon>
        <taxon>Tracheophyta</taxon>
        <taxon>Spermatophyta</taxon>
        <taxon>Magnoliopsida</taxon>
        <taxon>eudicotyledons</taxon>
        <taxon>Gunneridae</taxon>
        <taxon>Pentapetalae</taxon>
        <taxon>rosids</taxon>
        <taxon>fabids</taxon>
        <taxon>Cucurbitales</taxon>
        <taxon>Cucurbitaceae</taxon>
        <taxon>Cucurbiteae</taxon>
        <taxon>Cucurbita</taxon>
    </lineage>
</organism>
<dbReference type="SUPFAM" id="SSF54106">
    <property type="entry name" value="LysM domain"/>
    <property type="match status" value="1"/>
</dbReference>
<keyword evidence="8 12" id="KW-0067">ATP-binding</keyword>
<keyword evidence="2" id="KW-1003">Cell membrane</keyword>
<dbReference type="PROSITE" id="PS50011">
    <property type="entry name" value="PROTEIN_KINASE_DOM"/>
    <property type="match status" value="1"/>
</dbReference>
<evidence type="ECO:0000256" key="11">
    <source>
        <dbReference type="ARBA" id="ARBA00023157"/>
    </source>
</evidence>
<keyword evidence="3" id="KW-0808">Transferase</keyword>
<gene>
    <name evidence="18" type="primary">LOC111458742</name>
</gene>
<dbReference type="CDD" id="cd00118">
    <property type="entry name" value="LysM"/>
    <property type="match status" value="1"/>
</dbReference>
<feature type="signal peptide" evidence="14">
    <location>
        <begin position="1"/>
        <end position="23"/>
    </location>
</feature>
<evidence type="ECO:0000256" key="7">
    <source>
        <dbReference type="ARBA" id="ARBA00022777"/>
    </source>
</evidence>
<keyword evidence="9 13" id="KW-1133">Transmembrane helix</keyword>
<keyword evidence="4 13" id="KW-0812">Transmembrane</keyword>
<evidence type="ECO:0000313" key="18">
    <source>
        <dbReference type="RefSeq" id="XP_022957303.1"/>
    </source>
</evidence>
<evidence type="ECO:0000259" key="15">
    <source>
        <dbReference type="PROSITE" id="PS50011"/>
    </source>
</evidence>
<evidence type="ECO:0000256" key="13">
    <source>
        <dbReference type="SAM" id="Phobius"/>
    </source>
</evidence>
<dbReference type="Gene3D" id="3.10.350.10">
    <property type="entry name" value="LysM domain"/>
    <property type="match status" value="1"/>
</dbReference>
<dbReference type="Pfam" id="PF01476">
    <property type="entry name" value="LysM"/>
    <property type="match status" value="1"/>
</dbReference>
<reference evidence="18" key="1">
    <citation type="submission" date="2025-08" db="UniProtKB">
        <authorList>
            <consortium name="RefSeq"/>
        </authorList>
    </citation>
    <scope>IDENTIFICATION</scope>
    <source>
        <tissue evidence="18">Young leaves</tissue>
    </source>
</reference>
<keyword evidence="7" id="KW-0418">Kinase</keyword>
<dbReference type="Pfam" id="PF00069">
    <property type="entry name" value="Pkinase"/>
    <property type="match status" value="1"/>
</dbReference>
<feature type="domain" description="LysM" evidence="16">
    <location>
        <begin position="157"/>
        <end position="203"/>
    </location>
</feature>
<dbReference type="GO" id="GO:0019199">
    <property type="term" value="F:transmembrane receptor protein kinase activity"/>
    <property type="evidence" value="ECO:0007669"/>
    <property type="project" value="InterPro"/>
</dbReference>
<keyword evidence="10 13" id="KW-0472">Membrane</keyword>
<proteinExistence type="predicted"/>
<evidence type="ECO:0000256" key="3">
    <source>
        <dbReference type="ARBA" id="ARBA00022679"/>
    </source>
</evidence>
<accession>A0A6J1GZU2</accession>
<dbReference type="AlphaFoldDB" id="A0A6J1GZU2"/>
<dbReference type="GeneID" id="111458742"/>
<dbReference type="InterPro" id="IPR017441">
    <property type="entry name" value="Protein_kinase_ATP_BS"/>
</dbReference>
<feature type="transmembrane region" description="Helical" evidence="13">
    <location>
        <begin position="221"/>
        <end position="245"/>
    </location>
</feature>
<feature type="domain" description="Protein kinase" evidence="15">
    <location>
        <begin position="319"/>
        <end position="599"/>
    </location>
</feature>
<dbReference type="InterPro" id="IPR000719">
    <property type="entry name" value="Prot_kinase_dom"/>
</dbReference>
<dbReference type="InterPro" id="IPR008271">
    <property type="entry name" value="Ser/Thr_kinase_AS"/>
</dbReference>
<evidence type="ECO:0000256" key="2">
    <source>
        <dbReference type="ARBA" id="ARBA00022475"/>
    </source>
</evidence>
<feature type="binding site" evidence="12">
    <location>
        <position position="347"/>
    </location>
    <ligand>
        <name>ATP</name>
        <dbReference type="ChEBI" id="CHEBI:30616"/>
    </ligand>
</feature>
<keyword evidence="17" id="KW-1185">Reference proteome</keyword>
<evidence type="ECO:0000256" key="4">
    <source>
        <dbReference type="ARBA" id="ARBA00022692"/>
    </source>
</evidence>
<dbReference type="GO" id="GO:0045087">
    <property type="term" value="P:innate immune response"/>
    <property type="evidence" value="ECO:0007669"/>
    <property type="project" value="InterPro"/>
</dbReference>
<keyword evidence="6 12" id="KW-0547">Nucleotide-binding</keyword>
<evidence type="ECO:0000256" key="8">
    <source>
        <dbReference type="ARBA" id="ARBA00022840"/>
    </source>
</evidence>